<reference evidence="2" key="1">
    <citation type="submission" date="2019-02" db="EMBL/GenBank/DDBJ databases">
        <authorList>
            <person name="Gruber-Vodicka R. H."/>
            <person name="Seah K. B. B."/>
        </authorList>
    </citation>
    <scope>NUCLEOTIDE SEQUENCE</scope>
    <source>
        <strain evidence="3">BECK_BZ198</strain>
        <strain evidence="2">BECK_BZ199</strain>
    </source>
</reference>
<name>A0A450XLN7_9GAMM</name>
<dbReference type="SUPFAM" id="SSF50494">
    <property type="entry name" value="Trypsin-like serine proteases"/>
    <property type="match status" value="1"/>
</dbReference>
<dbReference type="Gene3D" id="3.40.50.300">
    <property type="entry name" value="P-loop containing nucleotide triphosphate hydrolases"/>
    <property type="match status" value="1"/>
</dbReference>
<dbReference type="InterPro" id="IPR007111">
    <property type="entry name" value="NACHT_NTPase"/>
</dbReference>
<evidence type="ECO:0000313" key="3">
    <source>
        <dbReference type="EMBL" id="VFK75125.1"/>
    </source>
</evidence>
<dbReference type="EMBL" id="CAADGH010000016">
    <property type="protein sequence ID" value="VFK75125.1"/>
    <property type="molecule type" value="Genomic_DNA"/>
</dbReference>
<evidence type="ECO:0000259" key="1">
    <source>
        <dbReference type="PROSITE" id="PS50837"/>
    </source>
</evidence>
<feature type="domain" description="NACHT" evidence="1">
    <location>
        <begin position="293"/>
        <end position="418"/>
    </location>
</feature>
<dbReference type="Pfam" id="PF05729">
    <property type="entry name" value="NACHT"/>
    <property type="match status" value="1"/>
</dbReference>
<dbReference type="InterPro" id="IPR027417">
    <property type="entry name" value="P-loop_NTPase"/>
</dbReference>
<evidence type="ECO:0000313" key="2">
    <source>
        <dbReference type="EMBL" id="VFK30187.1"/>
    </source>
</evidence>
<dbReference type="InterPro" id="IPR009003">
    <property type="entry name" value="Peptidase_S1_PA"/>
</dbReference>
<dbReference type="AlphaFoldDB" id="A0A450XLN7"/>
<dbReference type="PANTHER" id="PTHR46844">
    <property type="entry name" value="SLR5058 PROTEIN"/>
    <property type="match status" value="1"/>
</dbReference>
<accession>A0A450XLN7</accession>
<dbReference type="EMBL" id="CAADFQ010000014">
    <property type="protein sequence ID" value="VFK30187.1"/>
    <property type="molecule type" value="Genomic_DNA"/>
</dbReference>
<organism evidence="2">
    <name type="scientific">Candidatus Kentrum sp. MB</name>
    <dbReference type="NCBI Taxonomy" id="2138164"/>
    <lineage>
        <taxon>Bacteria</taxon>
        <taxon>Pseudomonadati</taxon>
        <taxon>Pseudomonadota</taxon>
        <taxon>Gammaproteobacteria</taxon>
        <taxon>Candidatus Kentrum</taxon>
    </lineage>
</organism>
<sequence length="1096" mass="125141">MQAHIVAELYVPSKGRSETCDPQGEHMCAFPVTQDFVLTCWHGLNNEERDDKKPVEIRWRDSSGRVILNTDDQCDEGWREVGATVWKNEELDIAVLACDSIPKGLAGKVCFADARPLGNSTWNSWSYPKGVGRDPDGTTRCEPMSGKTEDWFPDTTELPLDCPVGLSNALAWRGASGAPVFVDNKLVGVVRTASTAHEGRRLWATAAWHLFYAMDTDTKEKFCDFLGISSSVLIRQYCDWAHRQPEVEVDLQRSDEYSIEPSDLLEIFFARENQPTISLEELLGRIKGEALSEVTIILGEAGVGKTTSLKHIRKRLTKEDYDGPIVPIYIPLGGWTSDIPPDISFQKEFNGQFEQVSISLEELLMACAKEKHQVLLLLDGLNEVTPDQFSNVENTIWRFIRNERKIYPNIYILSTSRPMMRKKFIFEPQEGFLEIIRWTEAQLEKFLRKNNRGIFIEEIKQLSSEKIRDCFRLPLFASLLANLTKDGKDFREFEGTGMAGVMEYFLSRFLEITPKKTRNIPDLPGITVEIQKHILRKLAYEMNARGTVQITGDRFEKVVWAVIGENYGYHFNGLFASFVSYGVLRCLANFINRGILRCADRAVPDLENLSRDEYQELKINFFHQAFQEYLTARYFITLPGFGIETPPAKLPQDISWQDLIPLPEFGLEVLPTDISHDMFWREIPLYMIQSLPNASKQRDFGTRFLEIKDYLTCARIANEIPGSKVADEMRGKISDALAANIKEQNYYHYAIETVEVLGEEGKMALGQCLEDDSALANTFAKAENHILKESLGEGGKKSLLGNSDDSTWRSLGRSVYILGEVKDQRLTEYLLIKEIPRILSIHLLYHVAEALLSLARDPGLTDSQRRNIENATRRLMKHPRCDPVVVAYSCAILKELKQPSPNVEENVFSLTKFLEESADQKRKFFQVEFWRRAHGVEALSEIVTEPKDCSEILNKMWVQEDLASYEGYEEKGYRLVQSSIVKAMRRSCRLSPNSRTTYKELLEKIFCSGRASENEWACRILELFLNEWFSTTETNLIWVTGSVCGDLGWIKNWQDSRDLGGRLMRETLSNVWQQGVVLHSDCNKSEGQNIVIDSRQ</sequence>
<protein>
    <submittedName>
        <fullName evidence="2">NACHT domain-containing protein</fullName>
    </submittedName>
</protein>
<dbReference type="PANTHER" id="PTHR46844:SF1">
    <property type="entry name" value="SLR5058 PROTEIN"/>
    <property type="match status" value="1"/>
</dbReference>
<dbReference type="PROSITE" id="PS50837">
    <property type="entry name" value="NACHT"/>
    <property type="match status" value="1"/>
</dbReference>
<dbReference type="SUPFAM" id="SSF52540">
    <property type="entry name" value="P-loop containing nucleoside triphosphate hydrolases"/>
    <property type="match status" value="1"/>
</dbReference>
<proteinExistence type="predicted"/>
<gene>
    <name evidence="3" type="ORF">BECKMB1821H_GA0114242_10166</name>
    <name evidence="2" type="ORF">BECKMB1821I_GA0114274_10146</name>
</gene>